<feature type="domain" description="Cytochrome b5 heme-binding" evidence="2">
    <location>
        <begin position="32"/>
        <end position="120"/>
    </location>
</feature>
<feature type="transmembrane region" description="Helical" evidence="1">
    <location>
        <begin position="355"/>
        <end position="375"/>
    </location>
</feature>
<dbReference type="InterPro" id="IPR012171">
    <property type="entry name" value="Fatty_acid_desaturase"/>
</dbReference>
<comment type="caution">
    <text evidence="3">The sequence shown here is derived from an EMBL/GenBank/DDBJ whole genome shotgun (WGS) entry which is preliminary data.</text>
</comment>
<dbReference type="PANTHER" id="PTHR19353:SF19">
    <property type="entry name" value="DELTA(5) FATTY ACID DESATURASE C-RELATED"/>
    <property type="match status" value="1"/>
</dbReference>
<name>A0A507CFT4_9FUNG</name>
<dbReference type="EMBL" id="QEAO01000001">
    <property type="protein sequence ID" value="TPX38351.1"/>
    <property type="molecule type" value="Genomic_DNA"/>
</dbReference>
<dbReference type="PANTHER" id="PTHR19353">
    <property type="entry name" value="FATTY ACID DESATURASE 2"/>
    <property type="match status" value="1"/>
</dbReference>
<dbReference type="InterPro" id="IPR005804">
    <property type="entry name" value="FA_desaturase_dom"/>
</dbReference>
<dbReference type="CDD" id="cd03506">
    <property type="entry name" value="Delta6-FADS-like"/>
    <property type="match status" value="1"/>
</dbReference>
<dbReference type="Pfam" id="PF00173">
    <property type="entry name" value="Cyt-b5"/>
    <property type="match status" value="1"/>
</dbReference>
<dbReference type="InterPro" id="IPR036400">
    <property type="entry name" value="Cyt_B5-like_heme/steroid_sf"/>
</dbReference>
<keyword evidence="1" id="KW-0472">Membrane</keyword>
<protein>
    <recommendedName>
        <fullName evidence="2">Cytochrome b5 heme-binding domain-containing protein</fullName>
    </recommendedName>
</protein>
<reference evidence="3 4" key="1">
    <citation type="journal article" date="2019" name="Sci. Rep.">
        <title>Comparative genomics of chytrid fungi reveal insights into the obligate biotrophic and pathogenic lifestyle of Synchytrium endobioticum.</title>
        <authorList>
            <person name="van de Vossenberg B.T.L.H."/>
            <person name="Warris S."/>
            <person name="Nguyen H.D.T."/>
            <person name="van Gent-Pelzer M.P.E."/>
            <person name="Joly D.L."/>
            <person name="van de Geest H.C."/>
            <person name="Bonants P.J.M."/>
            <person name="Smith D.S."/>
            <person name="Levesque C.A."/>
            <person name="van der Lee T.A.J."/>
        </authorList>
    </citation>
    <scope>NUCLEOTIDE SEQUENCE [LARGE SCALE GENOMIC DNA]</scope>
    <source>
        <strain evidence="3 4">JEL517</strain>
    </source>
</reference>
<feature type="transmembrane region" description="Helical" evidence="1">
    <location>
        <begin position="221"/>
        <end position="243"/>
    </location>
</feature>
<dbReference type="STRING" id="1806994.A0A507CFT4"/>
<dbReference type="GO" id="GO:0006636">
    <property type="term" value="P:unsaturated fatty acid biosynthetic process"/>
    <property type="evidence" value="ECO:0007669"/>
    <property type="project" value="UniProtKB-ARBA"/>
</dbReference>
<evidence type="ECO:0000313" key="4">
    <source>
        <dbReference type="Proteomes" id="UP000319731"/>
    </source>
</evidence>
<dbReference type="SMART" id="SM01117">
    <property type="entry name" value="Cyt-b5"/>
    <property type="match status" value="1"/>
</dbReference>
<gene>
    <name evidence="3" type="ORF">SmJEL517_g00348</name>
</gene>
<dbReference type="GeneID" id="42001575"/>
<dbReference type="AlphaFoldDB" id="A0A507CFT4"/>
<dbReference type="GO" id="GO:0016020">
    <property type="term" value="C:membrane"/>
    <property type="evidence" value="ECO:0007669"/>
    <property type="project" value="TreeGrafter"/>
</dbReference>
<accession>A0A507CFT4</accession>
<dbReference type="OrthoDB" id="260519at2759"/>
<keyword evidence="4" id="KW-1185">Reference proteome</keyword>
<dbReference type="Pfam" id="PF00487">
    <property type="entry name" value="FA_desaturase"/>
    <property type="match status" value="1"/>
</dbReference>
<dbReference type="GO" id="GO:0016717">
    <property type="term" value="F:oxidoreductase activity, acting on paired donors, with oxidation of a pair of donors resulting in the reduction of molecular oxygen to two molecules of water"/>
    <property type="evidence" value="ECO:0007669"/>
    <property type="project" value="TreeGrafter"/>
</dbReference>
<dbReference type="RefSeq" id="XP_031028065.1">
    <property type="nucleotide sequence ID" value="XM_031166278.1"/>
</dbReference>
<dbReference type="InterPro" id="IPR001199">
    <property type="entry name" value="Cyt_B5-like_heme/steroid-bd"/>
</dbReference>
<keyword evidence="1" id="KW-0812">Transmembrane</keyword>
<dbReference type="Gene3D" id="3.10.120.10">
    <property type="entry name" value="Cytochrome b5-like heme/steroid binding domain"/>
    <property type="match status" value="1"/>
</dbReference>
<feature type="transmembrane region" description="Helical" evidence="1">
    <location>
        <begin position="322"/>
        <end position="343"/>
    </location>
</feature>
<dbReference type="PROSITE" id="PS50255">
    <property type="entry name" value="CYTOCHROME_B5_2"/>
    <property type="match status" value="1"/>
</dbReference>
<keyword evidence="1" id="KW-1133">Transmembrane helix</keyword>
<proteinExistence type="predicted"/>
<evidence type="ECO:0000256" key="1">
    <source>
        <dbReference type="SAM" id="Phobius"/>
    </source>
</evidence>
<dbReference type="GO" id="GO:0042759">
    <property type="term" value="P:long-chain fatty acid biosynthetic process"/>
    <property type="evidence" value="ECO:0007669"/>
    <property type="project" value="UniProtKB-ARBA"/>
</dbReference>
<dbReference type="SUPFAM" id="SSF55856">
    <property type="entry name" value="Cytochrome b5-like heme/steroid binding domain"/>
    <property type="match status" value="1"/>
</dbReference>
<evidence type="ECO:0000313" key="3">
    <source>
        <dbReference type="EMBL" id="TPX38351.1"/>
    </source>
</evidence>
<feature type="transmembrane region" description="Helical" evidence="1">
    <location>
        <begin position="159"/>
        <end position="175"/>
    </location>
</feature>
<dbReference type="PIRSF" id="PIRSF015921">
    <property type="entry name" value="FA_sphinglp_des"/>
    <property type="match status" value="1"/>
</dbReference>
<dbReference type="Proteomes" id="UP000319731">
    <property type="component" value="Unassembled WGS sequence"/>
</dbReference>
<feature type="transmembrane region" description="Helical" evidence="1">
    <location>
        <begin position="187"/>
        <end position="209"/>
    </location>
</feature>
<organism evidence="3 4">
    <name type="scientific">Synchytrium microbalum</name>
    <dbReference type="NCBI Taxonomy" id="1806994"/>
    <lineage>
        <taxon>Eukaryota</taxon>
        <taxon>Fungi</taxon>
        <taxon>Fungi incertae sedis</taxon>
        <taxon>Chytridiomycota</taxon>
        <taxon>Chytridiomycota incertae sedis</taxon>
        <taxon>Chytridiomycetes</taxon>
        <taxon>Synchytriales</taxon>
        <taxon>Synchytriaceae</taxon>
        <taxon>Synchytrium</taxon>
    </lineage>
</organism>
<sequence length="490" mass="55828">MGLKVWKDEDSHKEGTVVSDIPQSYYTNNTKGRAFTWKEVAKRNTIDNAWIIVRGSVYDITKFAAKHPGGRDMILLGAGRDATQARRVFETYHDPAKVAKVLEYVTANDNLSKYHIGYTTDAELPTFPKPSAFNVTLRKRISQYFKDTRQDAKFHPINLLKYFIIYASIAISYYLQFYNPTVVNSNILSLLCAIVLGVGCAQIGLMPMHDSSHASISHSSTLWWTLGSTHDFLNGASFMVWIYQHMFGHHPYTNIAGADPDVAVGDPDVRRIVTKQQWFSHYTYQHIWVPIAYAFLGMKVRIQDITILFVHKKLDQIRINPVLPHQAALFWGGKAFFVVYRILMPYLLGNSSAGRVFLLFIVADAISSYWLALMFQANHVVTDVKWPQPDENNAMHIDWAEMQVETTQDYQHGSTLWANLSGSLNYQAVHHIFPNINQSYYPELAPIVKNTAAEFGIRYRIKDTFMEAFIGHIDYLREMGSQPPVAKAAN</sequence>
<evidence type="ECO:0000259" key="2">
    <source>
        <dbReference type="PROSITE" id="PS50255"/>
    </source>
</evidence>